<evidence type="ECO:0000256" key="2">
    <source>
        <dbReference type="SAM" id="MobiDB-lite"/>
    </source>
</evidence>
<evidence type="ECO:0000313" key="3">
    <source>
        <dbReference type="EMBL" id="TKD12942.1"/>
    </source>
</evidence>
<dbReference type="SUPFAM" id="SSF161266">
    <property type="entry name" value="Gam-like"/>
    <property type="match status" value="1"/>
</dbReference>
<reference evidence="3 4" key="1">
    <citation type="submission" date="2019-04" db="EMBL/GenBank/DDBJ databases">
        <title>Draft Whole-Genome sequence of the purple photosynthetic bacterium Rhodobacter capsulatus SP108 with an indigenous class A beta-lactamase.</title>
        <authorList>
            <person name="Robertson S."/>
            <person name="Meyer T.E."/>
            <person name="Kyndt J.A."/>
        </authorList>
    </citation>
    <scope>NUCLEOTIDE SEQUENCE [LARGE SCALE GENOMIC DNA]</scope>
    <source>
        <strain evidence="3 4">SP108</strain>
    </source>
</reference>
<keyword evidence="1" id="KW-0175">Coiled coil</keyword>
<dbReference type="AlphaFoldDB" id="A0A4U1JK21"/>
<evidence type="ECO:0000313" key="4">
    <source>
        <dbReference type="Proteomes" id="UP000310597"/>
    </source>
</evidence>
<protein>
    <submittedName>
        <fullName evidence="3">Host-nuclease inhibitor protein Gam</fullName>
    </submittedName>
</protein>
<organism evidence="3 4">
    <name type="scientific">Rhodobacter capsulatus</name>
    <name type="common">Rhodopseudomonas capsulata</name>
    <dbReference type="NCBI Taxonomy" id="1061"/>
    <lineage>
        <taxon>Bacteria</taxon>
        <taxon>Pseudomonadati</taxon>
        <taxon>Pseudomonadota</taxon>
        <taxon>Alphaproteobacteria</taxon>
        <taxon>Rhodobacterales</taxon>
        <taxon>Rhodobacter group</taxon>
        <taxon>Rhodobacter</taxon>
    </lineage>
</organism>
<proteinExistence type="predicted"/>
<accession>A0A4U1JK21</accession>
<evidence type="ECO:0000256" key="1">
    <source>
        <dbReference type="SAM" id="Coils"/>
    </source>
</evidence>
<dbReference type="EMBL" id="SWJZ01000153">
    <property type="protein sequence ID" value="TKD12942.1"/>
    <property type="molecule type" value="Genomic_DNA"/>
</dbReference>
<dbReference type="Proteomes" id="UP000310597">
    <property type="component" value="Unassembled WGS sequence"/>
</dbReference>
<gene>
    <name evidence="3" type="ORF">FBT96_20090</name>
</gene>
<dbReference type="GO" id="GO:0042262">
    <property type="term" value="P:DNA protection"/>
    <property type="evidence" value="ECO:0007669"/>
    <property type="project" value="InterPro"/>
</dbReference>
<feature type="compositionally biased region" description="Basic residues" evidence="2">
    <location>
        <begin position="1"/>
        <end position="12"/>
    </location>
</feature>
<comment type="caution">
    <text evidence="3">The sequence shown here is derived from an EMBL/GenBank/DDBJ whole genome shotgun (WGS) entry which is preliminary data.</text>
</comment>
<dbReference type="Pfam" id="PF07352">
    <property type="entry name" value="Phage_Mu_Gam"/>
    <property type="match status" value="1"/>
</dbReference>
<dbReference type="InterPro" id="IPR009951">
    <property type="entry name" value="Host-nuc_inhib_Gam"/>
</dbReference>
<name>A0A4U1JK21_RHOCA</name>
<sequence length="180" mass="20025">MTMSTKPKKTKAKASALPIPQDDSEARSAIREIGDLNRQIARAEADLNDEIAALQEKYGKQVEPLRAEIEAKTEGLKMFCEVNRDRLTRGNKVKFARFTTGEISWKLRPAKVTIRKVEEVLATIKKLGLAAQFIRTKEEVNKEAMLANRPLAKTIAGVTIGSDGEDFIVEPFETELPEGV</sequence>
<dbReference type="OrthoDB" id="8141487at2"/>
<dbReference type="Gene3D" id="1.20.5.170">
    <property type="match status" value="1"/>
</dbReference>
<feature type="region of interest" description="Disordered" evidence="2">
    <location>
        <begin position="1"/>
        <end position="26"/>
    </location>
</feature>
<dbReference type="GO" id="GO:0003690">
    <property type="term" value="F:double-stranded DNA binding"/>
    <property type="evidence" value="ECO:0007669"/>
    <property type="project" value="InterPro"/>
</dbReference>
<feature type="coiled-coil region" evidence="1">
    <location>
        <begin position="26"/>
        <end position="57"/>
    </location>
</feature>